<dbReference type="AlphaFoldDB" id="A0A2U1CUR5"/>
<evidence type="ECO:0000313" key="2">
    <source>
        <dbReference type="EMBL" id="PVY70711.1"/>
    </source>
</evidence>
<feature type="region of interest" description="Disordered" evidence="1">
    <location>
        <begin position="106"/>
        <end position="131"/>
    </location>
</feature>
<feature type="compositionally biased region" description="Acidic residues" evidence="1">
    <location>
        <begin position="122"/>
        <end position="131"/>
    </location>
</feature>
<name>A0A2U1CUR5_9GAMM</name>
<accession>A0A2U1CUR5</accession>
<dbReference type="RefSeq" id="WP_207775176.1">
    <property type="nucleotide sequence ID" value="NZ_QEKQ01000008.1"/>
</dbReference>
<comment type="caution">
    <text evidence="2">The sequence shown here is derived from an EMBL/GenBank/DDBJ whole genome shotgun (WGS) entry which is preliminary data.</text>
</comment>
<evidence type="ECO:0008006" key="4">
    <source>
        <dbReference type="Google" id="ProtNLM"/>
    </source>
</evidence>
<dbReference type="Proteomes" id="UP000245887">
    <property type="component" value="Unassembled WGS sequence"/>
</dbReference>
<dbReference type="EMBL" id="QEKQ01000008">
    <property type="protein sequence ID" value="PVY70711.1"/>
    <property type="molecule type" value="Genomic_DNA"/>
</dbReference>
<sequence>MASDTERRYSVRALLVTAFVAVLATVATLEVTGHIKHTRDKAKVPVGEFRAIYVGPREDYRMSPKSSELHAECYNGYLGVGSDTDATLKGVLVDYKNRGIRCAMTPREIRKEKQQASKPLPEEEGTDVTPE</sequence>
<protein>
    <recommendedName>
        <fullName evidence="4">Kinase</fullName>
    </recommendedName>
</protein>
<proteinExistence type="predicted"/>
<evidence type="ECO:0000256" key="1">
    <source>
        <dbReference type="SAM" id="MobiDB-lite"/>
    </source>
</evidence>
<reference evidence="2 3" key="1">
    <citation type="submission" date="2018-04" db="EMBL/GenBank/DDBJ databases">
        <title>Genomic Encyclopedia of Type Strains, Phase IV (KMG-IV): sequencing the most valuable type-strain genomes for metagenomic binning, comparative biology and taxonomic classification.</title>
        <authorList>
            <person name="Goeker M."/>
        </authorList>
    </citation>
    <scope>NUCLEOTIDE SEQUENCE [LARGE SCALE GENOMIC DNA]</scope>
    <source>
        <strain evidence="2 3">DSM 28688</strain>
    </source>
</reference>
<evidence type="ECO:0000313" key="3">
    <source>
        <dbReference type="Proteomes" id="UP000245887"/>
    </source>
</evidence>
<gene>
    <name evidence="2" type="ORF">C8D92_10867</name>
</gene>
<organism evidence="2 3">
    <name type="scientific">Tamilnaduibacter salinus</name>
    <dbReference type="NCBI Taxonomy" id="1484056"/>
    <lineage>
        <taxon>Bacteria</taxon>
        <taxon>Pseudomonadati</taxon>
        <taxon>Pseudomonadota</taxon>
        <taxon>Gammaproteobacteria</taxon>
        <taxon>Pseudomonadales</taxon>
        <taxon>Marinobacteraceae</taxon>
        <taxon>Tamilnaduibacter</taxon>
    </lineage>
</organism>